<accession>A0A9D1Y0J3</accession>
<dbReference type="AlphaFoldDB" id="A0A9D1Y0J3"/>
<dbReference type="Proteomes" id="UP000886751">
    <property type="component" value="Unassembled WGS sequence"/>
</dbReference>
<evidence type="ECO:0000313" key="2">
    <source>
        <dbReference type="Proteomes" id="UP000886751"/>
    </source>
</evidence>
<organism evidence="1 2">
    <name type="scientific">Candidatus Gemmiger excrementipullorum</name>
    <dbReference type="NCBI Taxonomy" id="2838610"/>
    <lineage>
        <taxon>Bacteria</taxon>
        <taxon>Bacillati</taxon>
        <taxon>Bacillota</taxon>
        <taxon>Clostridia</taxon>
        <taxon>Eubacteriales</taxon>
        <taxon>Gemmiger</taxon>
    </lineage>
</organism>
<evidence type="ECO:0000313" key="1">
    <source>
        <dbReference type="EMBL" id="HIX94654.1"/>
    </source>
</evidence>
<proteinExistence type="predicted"/>
<name>A0A9D1Y0J3_9FIRM</name>
<reference evidence="1" key="1">
    <citation type="journal article" date="2021" name="PeerJ">
        <title>Extensive microbial diversity within the chicken gut microbiome revealed by metagenomics and culture.</title>
        <authorList>
            <person name="Gilroy R."/>
            <person name="Ravi A."/>
            <person name="Getino M."/>
            <person name="Pursley I."/>
            <person name="Horton D.L."/>
            <person name="Alikhan N.F."/>
            <person name="Baker D."/>
            <person name="Gharbi K."/>
            <person name="Hall N."/>
            <person name="Watson M."/>
            <person name="Adriaenssens E.M."/>
            <person name="Foster-Nyarko E."/>
            <person name="Jarju S."/>
            <person name="Secka A."/>
            <person name="Antonio M."/>
            <person name="Oren A."/>
            <person name="Chaudhuri R.R."/>
            <person name="La Ragione R."/>
            <person name="Hildebrand F."/>
            <person name="Pallen M.J."/>
        </authorList>
    </citation>
    <scope>NUCLEOTIDE SEQUENCE</scope>
    <source>
        <strain evidence="1">ChiHecec2B26-7398</strain>
    </source>
</reference>
<sequence>MQTKQPPVFYARFHKKTKPQNLPAKRHLLRYRVLHSTKECCAPLPCICRFAAVLRCFAVFTKPLFSYVTRAKGSPFFVQRKNEKIKMKNEGAACGGVFENDGDGRVFLGNRALRGVFLLGGKNWTGSTKKRIDN</sequence>
<reference evidence="1" key="2">
    <citation type="submission" date="2021-04" db="EMBL/GenBank/DDBJ databases">
        <authorList>
            <person name="Gilroy R."/>
        </authorList>
    </citation>
    <scope>NUCLEOTIDE SEQUENCE</scope>
    <source>
        <strain evidence="1">ChiHecec2B26-7398</strain>
    </source>
</reference>
<dbReference type="EMBL" id="DXEI01000066">
    <property type="protein sequence ID" value="HIX94654.1"/>
    <property type="molecule type" value="Genomic_DNA"/>
</dbReference>
<gene>
    <name evidence="1" type="ORF">H9846_04270</name>
</gene>
<protein>
    <submittedName>
        <fullName evidence="1">Uncharacterized protein</fullName>
    </submittedName>
</protein>
<comment type="caution">
    <text evidence="1">The sequence shown here is derived from an EMBL/GenBank/DDBJ whole genome shotgun (WGS) entry which is preliminary data.</text>
</comment>